<protein>
    <submittedName>
        <fullName evidence="4">Sister chromatid cohesion protein Dcc1</fullName>
    </submittedName>
</protein>
<evidence type="ECO:0000256" key="2">
    <source>
        <dbReference type="ARBA" id="ARBA00022705"/>
    </source>
</evidence>
<keyword evidence="2" id="KW-0235">DNA replication</keyword>
<reference evidence="5" key="1">
    <citation type="journal article" date="2009" name="Genome Res.">
        <title>Comparative genomic analyses of the human fungal pathogens Coccidioides and their relatives.</title>
        <authorList>
            <person name="Sharpton T.J."/>
            <person name="Stajich J.E."/>
            <person name="Rounsley S.D."/>
            <person name="Gardner M.J."/>
            <person name="Wortman J.R."/>
            <person name="Jordar V.S."/>
            <person name="Maiti R."/>
            <person name="Kodira C.D."/>
            <person name="Neafsey D.E."/>
            <person name="Zeng Q."/>
            <person name="Hung C.-Y."/>
            <person name="McMahan C."/>
            <person name="Muszewska A."/>
            <person name="Grynberg M."/>
            <person name="Mandel M.A."/>
            <person name="Kellner E.M."/>
            <person name="Barker B.M."/>
            <person name="Galgiani J.N."/>
            <person name="Orbach M.J."/>
            <person name="Kirkland T.N."/>
            <person name="Cole G.T."/>
            <person name="Henn M.R."/>
            <person name="Birren B.W."/>
            <person name="Taylor J.W."/>
        </authorList>
    </citation>
    <scope>NUCLEOTIDE SEQUENCE [LARGE SCALE GENOMIC DNA]</scope>
    <source>
        <strain evidence="5">RS</strain>
    </source>
</reference>
<dbReference type="VEuPathDB" id="FungiDB:CIMG_00308"/>
<dbReference type="InterPro" id="IPR019128">
    <property type="entry name" value="Dcc1"/>
</dbReference>
<dbReference type="GO" id="GO:0006260">
    <property type="term" value="P:DNA replication"/>
    <property type="evidence" value="ECO:0007669"/>
    <property type="project" value="UniProtKB-KW"/>
</dbReference>
<dbReference type="KEGG" id="cim:CIMG_00308"/>
<dbReference type="AlphaFoldDB" id="A0A0E1RY39"/>
<name>A0A0E1RY39_COCIM</name>
<gene>
    <name evidence="4" type="ORF">CIMG_00308</name>
</gene>
<dbReference type="EMBL" id="GG704911">
    <property type="protein sequence ID" value="EAS34954.2"/>
    <property type="molecule type" value="Genomic_DNA"/>
</dbReference>
<dbReference type="PANTHER" id="PTHR13395">
    <property type="entry name" value="SISTER CHROMATID COHESION PROTEIN DCC1-RELATED"/>
    <property type="match status" value="1"/>
</dbReference>
<feature type="region of interest" description="Disordered" evidence="3">
    <location>
        <begin position="46"/>
        <end position="68"/>
    </location>
</feature>
<sequence length="392" mass="43575">MDHMEKQTALSIPFTHTAPQEAFRLLELPEELLALLTSDEAPPLYLKSPPPSISAARASSGSSSNQGTDDAFVNLCTDTKTYSLRQVHSSNSIFVLRPSPLLDNSRKEDGGVLETDASDAVTAIALCKSTLELQSVGKGYSALPFLLRNLQVYDMVDIEENAMDVDTKRQSDLHTPPGTAERRKALDGLFTDIPLSPTECYEAWVDVCGFIDEDRNSGNLVGWRPSAASKLSAWKKLLEGSILQGIDLSKQFLVRDLWNSVVDDSDTSGAKAPFPRSHFYAIVRRLMDDSPSGIKLQVFEELKWSNLNRETTINWVGDVYLEAIAPNPHLAVPEREFLETWRDLIPEKWRIEVTAEKFKDISCQHITSSSICFCPNTGKQGDIKPVKGKMSR</sequence>
<dbReference type="STRING" id="246410.A0A0E1RY39"/>
<dbReference type="OMA" id="HDYVNLC"/>
<dbReference type="Pfam" id="PF09724">
    <property type="entry name" value="Dcc1"/>
    <property type="match status" value="1"/>
</dbReference>
<dbReference type="GeneID" id="4568033"/>
<dbReference type="Proteomes" id="UP000001261">
    <property type="component" value="Unassembled WGS sequence"/>
</dbReference>
<evidence type="ECO:0000256" key="3">
    <source>
        <dbReference type="SAM" id="MobiDB-lite"/>
    </source>
</evidence>
<dbReference type="PANTHER" id="PTHR13395:SF6">
    <property type="entry name" value="SISTER CHROMATID COHESION PROTEIN DCC1"/>
    <property type="match status" value="1"/>
</dbReference>
<dbReference type="InParanoid" id="A0A0E1RY39"/>
<dbReference type="OrthoDB" id="5199543at2759"/>
<proteinExistence type="inferred from homology"/>
<evidence type="ECO:0000256" key="1">
    <source>
        <dbReference type="ARBA" id="ARBA00007017"/>
    </source>
</evidence>
<organism evidence="4 5">
    <name type="scientific">Coccidioides immitis (strain RS)</name>
    <name type="common">Valley fever fungus</name>
    <dbReference type="NCBI Taxonomy" id="246410"/>
    <lineage>
        <taxon>Eukaryota</taxon>
        <taxon>Fungi</taxon>
        <taxon>Dikarya</taxon>
        <taxon>Ascomycota</taxon>
        <taxon>Pezizomycotina</taxon>
        <taxon>Eurotiomycetes</taxon>
        <taxon>Eurotiomycetidae</taxon>
        <taxon>Onygenales</taxon>
        <taxon>Onygenaceae</taxon>
        <taxon>Coccidioides</taxon>
    </lineage>
</organism>
<feature type="compositionally biased region" description="Low complexity" evidence="3">
    <location>
        <begin position="53"/>
        <end position="64"/>
    </location>
</feature>
<keyword evidence="5" id="KW-1185">Reference proteome</keyword>
<evidence type="ECO:0000313" key="5">
    <source>
        <dbReference type="Proteomes" id="UP000001261"/>
    </source>
</evidence>
<reference evidence="5" key="2">
    <citation type="journal article" date="2010" name="Genome Res.">
        <title>Population genomic sequencing of Coccidioides fungi reveals recent hybridization and transposon control.</title>
        <authorList>
            <person name="Neafsey D.E."/>
            <person name="Barker B.M."/>
            <person name="Sharpton T.J."/>
            <person name="Stajich J.E."/>
            <person name="Park D.J."/>
            <person name="Whiston E."/>
            <person name="Hung C.-Y."/>
            <person name="McMahan C."/>
            <person name="White J."/>
            <person name="Sykes S."/>
            <person name="Heiman D."/>
            <person name="Young S."/>
            <person name="Zeng Q."/>
            <person name="Abouelleil A."/>
            <person name="Aftuck L."/>
            <person name="Bessette D."/>
            <person name="Brown A."/>
            <person name="FitzGerald M."/>
            <person name="Lui A."/>
            <person name="Macdonald J.P."/>
            <person name="Priest M."/>
            <person name="Orbach M.J."/>
            <person name="Galgiani J.N."/>
            <person name="Kirkland T.N."/>
            <person name="Cole G.T."/>
            <person name="Birren B.W."/>
            <person name="Henn M.R."/>
            <person name="Taylor J.W."/>
            <person name="Rounsley S.D."/>
        </authorList>
    </citation>
    <scope>GENOME REANNOTATION</scope>
    <source>
        <strain evidence="5">RS</strain>
    </source>
</reference>
<comment type="similarity">
    <text evidence="1">Belongs to the DCC1 family.</text>
</comment>
<dbReference type="GO" id="GO:0000775">
    <property type="term" value="C:chromosome, centromeric region"/>
    <property type="evidence" value="ECO:0007669"/>
    <property type="project" value="TreeGrafter"/>
</dbReference>
<dbReference type="RefSeq" id="XP_001246537.2">
    <property type="nucleotide sequence ID" value="XM_001246536.2"/>
</dbReference>
<evidence type="ECO:0000313" key="4">
    <source>
        <dbReference type="EMBL" id="EAS34954.2"/>
    </source>
</evidence>
<dbReference type="GO" id="GO:0034088">
    <property type="term" value="P:maintenance of mitotic sister chromatid cohesion"/>
    <property type="evidence" value="ECO:0007669"/>
    <property type="project" value="TreeGrafter"/>
</dbReference>
<dbReference type="GO" id="GO:0031390">
    <property type="term" value="C:Ctf18 RFC-like complex"/>
    <property type="evidence" value="ECO:0007669"/>
    <property type="project" value="InterPro"/>
</dbReference>
<accession>A0A0E1RY39</accession>
<dbReference type="GO" id="GO:0000785">
    <property type="term" value="C:chromatin"/>
    <property type="evidence" value="ECO:0007669"/>
    <property type="project" value="TreeGrafter"/>
</dbReference>